<dbReference type="PANTHER" id="PTHR42085:SF2">
    <property type="entry name" value="F-BOX DOMAIN-CONTAINING PROTEIN"/>
    <property type="match status" value="1"/>
</dbReference>
<keyword evidence="2" id="KW-1185">Reference proteome</keyword>
<organism evidence="1 2">
    <name type="scientific">Aplosporella prunicola CBS 121167</name>
    <dbReference type="NCBI Taxonomy" id="1176127"/>
    <lineage>
        <taxon>Eukaryota</taxon>
        <taxon>Fungi</taxon>
        <taxon>Dikarya</taxon>
        <taxon>Ascomycota</taxon>
        <taxon>Pezizomycotina</taxon>
        <taxon>Dothideomycetes</taxon>
        <taxon>Dothideomycetes incertae sedis</taxon>
        <taxon>Botryosphaeriales</taxon>
        <taxon>Aplosporellaceae</taxon>
        <taxon>Aplosporella</taxon>
    </lineage>
</organism>
<dbReference type="AlphaFoldDB" id="A0A6A6B3P4"/>
<evidence type="ECO:0000313" key="1">
    <source>
        <dbReference type="EMBL" id="KAF2138680.1"/>
    </source>
</evidence>
<accession>A0A6A6B3P4</accession>
<dbReference type="Proteomes" id="UP000799438">
    <property type="component" value="Unassembled WGS sequence"/>
</dbReference>
<gene>
    <name evidence="1" type="ORF">K452DRAFT_311165</name>
</gene>
<protein>
    <submittedName>
        <fullName evidence="1">Uncharacterized protein</fullName>
    </submittedName>
</protein>
<dbReference type="GeneID" id="54300896"/>
<dbReference type="RefSeq" id="XP_033394393.1">
    <property type="nucleotide sequence ID" value="XM_033543399.1"/>
</dbReference>
<evidence type="ECO:0000313" key="2">
    <source>
        <dbReference type="Proteomes" id="UP000799438"/>
    </source>
</evidence>
<proteinExistence type="predicted"/>
<dbReference type="InterPro" id="IPR038883">
    <property type="entry name" value="AN11006-like"/>
</dbReference>
<name>A0A6A6B3P4_9PEZI</name>
<dbReference type="EMBL" id="ML995495">
    <property type="protein sequence ID" value="KAF2138680.1"/>
    <property type="molecule type" value="Genomic_DNA"/>
</dbReference>
<dbReference type="PANTHER" id="PTHR42085">
    <property type="entry name" value="F-BOX DOMAIN-CONTAINING PROTEIN"/>
    <property type="match status" value="1"/>
</dbReference>
<dbReference type="OrthoDB" id="5314997at2759"/>
<sequence length="260" mass="29744">MPVTMRSQPHRPPRHEEPAQPVFRFLGLPAEPRVMIYEYALQPGKVLRRALLCDRVPGMLLRDRLPGILKVCRLIYKEALDVFYKVNVISVYLTETQQFRSNPTWLKNVRHMKLFVYAPKKQFSFAGHKVVESFVARVFISGAQIHTLDLFFIDHTISNYSVLAGLYSRALKPLDVLGNIRVVYHVATNQITTRAVSFGMNALKNIAANPANVSIALVSYDNLPRWHWHKVPSVMNSTSKPWSEVLIEAGFVVLPHRFPK</sequence>
<reference evidence="1" key="1">
    <citation type="journal article" date="2020" name="Stud. Mycol.">
        <title>101 Dothideomycetes genomes: a test case for predicting lifestyles and emergence of pathogens.</title>
        <authorList>
            <person name="Haridas S."/>
            <person name="Albert R."/>
            <person name="Binder M."/>
            <person name="Bloem J."/>
            <person name="Labutti K."/>
            <person name="Salamov A."/>
            <person name="Andreopoulos B."/>
            <person name="Baker S."/>
            <person name="Barry K."/>
            <person name="Bills G."/>
            <person name="Bluhm B."/>
            <person name="Cannon C."/>
            <person name="Castanera R."/>
            <person name="Culley D."/>
            <person name="Daum C."/>
            <person name="Ezra D."/>
            <person name="Gonzalez J."/>
            <person name="Henrissat B."/>
            <person name="Kuo A."/>
            <person name="Liang C."/>
            <person name="Lipzen A."/>
            <person name="Lutzoni F."/>
            <person name="Magnuson J."/>
            <person name="Mondo S."/>
            <person name="Nolan M."/>
            <person name="Ohm R."/>
            <person name="Pangilinan J."/>
            <person name="Park H.-J."/>
            <person name="Ramirez L."/>
            <person name="Alfaro M."/>
            <person name="Sun H."/>
            <person name="Tritt A."/>
            <person name="Yoshinaga Y."/>
            <person name="Zwiers L.-H."/>
            <person name="Turgeon B."/>
            <person name="Goodwin S."/>
            <person name="Spatafora J."/>
            <person name="Crous P."/>
            <person name="Grigoriev I."/>
        </authorList>
    </citation>
    <scope>NUCLEOTIDE SEQUENCE</scope>
    <source>
        <strain evidence="1">CBS 121167</strain>
    </source>
</reference>